<dbReference type="EMBL" id="JAMYWD010000004">
    <property type="protein sequence ID" value="KAJ4973783.1"/>
    <property type="molecule type" value="Genomic_DNA"/>
</dbReference>
<keyword evidence="1" id="KW-0175">Coiled coil</keyword>
<evidence type="ECO:0000256" key="1">
    <source>
        <dbReference type="SAM" id="Coils"/>
    </source>
</evidence>
<proteinExistence type="predicted"/>
<feature type="coiled-coil region" evidence="1">
    <location>
        <begin position="9"/>
        <end position="109"/>
    </location>
</feature>
<dbReference type="Proteomes" id="UP001141806">
    <property type="component" value="Unassembled WGS sequence"/>
</dbReference>
<keyword evidence="3" id="KW-1185">Reference proteome</keyword>
<accession>A0A9Q0QVS7</accession>
<name>A0A9Q0QVS7_9MAGN</name>
<reference evidence="2" key="1">
    <citation type="journal article" date="2023" name="Plant J.">
        <title>The genome of the king protea, Protea cynaroides.</title>
        <authorList>
            <person name="Chang J."/>
            <person name="Duong T.A."/>
            <person name="Schoeman C."/>
            <person name="Ma X."/>
            <person name="Roodt D."/>
            <person name="Barker N."/>
            <person name="Li Z."/>
            <person name="Van de Peer Y."/>
            <person name="Mizrachi E."/>
        </authorList>
    </citation>
    <scope>NUCLEOTIDE SEQUENCE</scope>
    <source>
        <tissue evidence="2">Young leaves</tissue>
    </source>
</reference>
<comment type="caution">
    <text evidence="2">The sequence shown here is derived from an EMBL/GenBank/DDBJ whole genome shotgun (WGS) entry which is preliminary data.</text>
</comment>
<dbReference type="AlphaFoldDB" id="A0A9Q0QVS7"/>
<evidence type="ECO:0000313" key="2">
    <source>
        <dbReference type="EMBL" id="KAJ4973783.1"/>
    </source>
</evidence>
<protein>
    <submittedName>
        <fullName evidence="2">Uncharacterized protein</fullName>
    </submittedName>
</protein>
<gene>
    <name evidence="2" type="ORF">NE237_006957</name>
</gene>
<sequence>MILEKFLDLREIQSVIVELERSVALAELERLARVAAIEKLANEQYEIVADLLAEVEALRYQLTKFKEKINVLKEMKSLCSRLAKAKNEKKSALEALKKLKGEMKSVSEESKTITNLLVEKEKKLKASESAGMASELAAKVENLKTQLLTAQKEKNTYATALDQLKPYQSWEVHELCARAKTHEEDRDLYHSYFVIVDDLAEGRL</sequence>
<organism evidence="2 3">
    <name type="scientific">Protea cynaroides</name>
    <dbReference type="NCBI Taxonomy" id="273540"/>
    <lineage>
        <taxon>Eukaryota</taxon>
        <taxon>Viridiplantae</taxon>
        <taxon>Streptophyta</taxon>
        <taxon>Embryophyta</taxon>
        <taxon>Tracheophyta</taxon>
        <taxon>Spermatophyta</taxon>
        <taxon>Magnoliopsida</taxon>
        <taxon>Proteales</taxon>
        <taxon>Proteaceae</taxon>
        <taxon>Protea</taxon>
    </lineage>
</organism>
<evidence type="ECO:0000313" key="3">
    <source>
        <dbReference type="Proteomes" id="UP001141806"/>
    </source>
</evidence>